<evidence type="ECO:0000313" key="1">
    <source>
        <dbReference type="EMBL" id="TDS76821.1"/>
    </source>
</evidence>
<organism evidence="1 2">
    <name type="scientific">Amnibacterium kyonggiense</name>
    <dbReference type="NCBI Taxonomy" id="595671"/>
    <lineage>
        <taxon>Bacteria</taxon>
        <taxon>Bacillati</taxon>
        <taxon>Actinomycetota</taxon>
        <taxon>Actinomycetes</taxon>
        <taxon>Micrococcales</taxon>
        <taxon>Microbacteriaceae</taxon>
        <taxon>Amnibacterium</taxon>
    </lineage>
</organism>
<dbReference type="EMBL" id="SOAM01000002">
    <property type="protein sequence ID" value="TDS76821.1"/>
    <property type="molecule type" value="Genomic_DNA"/>
</dbReference>
<accession>A0A4R7FKC9</accession>
<dbReference type="RefSeq" id="WP_162850771.1">
    <property type="nucleotide sequence ID" value="NZ_BAAARP010000002.1"/>
</dbReference>
<sequence>MTASGSQHDGASAETGPSFIRRGAVIGSLDLTDHWIDLAVRTGLTTLGLHPLPEVPADDPASVEAMLVRVATPAFRELVLELEDRGLELEFEAHAMRLLLPRSHFDRHPDWFRMDAHGERTPDLNLCPSSTEALEVVEQHAEAIGAQLAPYSRSHRYLLWGDDNGEHCHCDACAELTPSDQALLVSNSILRGLRRADAEATAPYLAYQATSEVPRHVRPEAGIFLEYAPIDRDSRFAMRDTANAKNAAQVRPIAGLLEFFGRDGSQVLEYWLDLSRFFDWQRPFGELPLYRGVLRSDLEFYLRSGFEHVTTFALGLDEQYESTWGEQPVADYGRLLRAARRPRS</sequence>
<proteinExistence type="predicted"/>
<name>A0A4R7FKC9_9MICO</name>
<gene>
    <name evidence="1" type="ORF">CLV52_1759</name>
</gene>
<dbReference type="PANTHER" id="PTHR47406:SF2">
    <property type="entry name" value="ALPHA GLUCURONIDASE N-TERMINAL DOMAIN-CONTAINING PROTEIN"/>
    <property type="match status" value="1"/>
</dbReference>
<reference evidence="1 2" key="1">
    <citation type="submission" date="2019-03" db="EMBL/GenBank/DDBJ databases">
        <title>Genomic Encyclopedia of Archaeal and Bacterial Type Strains, Phase II (KMG-II): from individual species to whole genera.</title>
        <authorList>
            <person name="Goeker M."/>
        </authorList>
    </citation>
    <scope>NUCLEOTIDE SEQUENCE [LARGE SCALE GENOMIC DNA]</scope>
    <source>
        <strain evidence="1 2">DSM 24782</strain>
    </source>
</reference>
<protein>
    <submittedName>
        <fullName evidence="1">Uncharacterized protein DUF4838</fullName>
    </submittedName>
</protein>
<dbReference type="AlphaFoldDB" id="A0A4R7FKC9"/>
<dbReference type="Proteomes" id="UP000295344">
    <property type="component" value="Unassembled WGS sequence"/>
</dbReference>
<dbReference type="PANTHER" id="PTHR47406">
    <property type="entry name" value="COAGULATION FACTOR 5/8 TYPE, C-TERMINAL"/>
    <property type="match status" value="1"/>
</dbReference>
<evidence type="ECO:0000313" key="2">
    <source>
        <dbReference type="Proteomes" id="UP000295344"/>
    </source>
</evidence>
<dbReference type="InterPro" id="IPR032287">
    <property type="entry name" value="DUF4838"/>
</dbReference>
<comment type="caution">
    <text evidence="1">The sequence shown here is derived from an EMBL/GenBank/DDBJ whole genome shotgun (WGS) entry which is preliminary data.</text>
</comment>
<keyword evidence="2" id="KW-1185">Reference proteome</keyword>
<dbReference type="Pfam" id="PF16126">
    <property type="entry name" value="DUF4838"/>
    <property type="match status" value="1"/>
</dbReference>